<accession>A0A6A3I7M8</accession>
<dbReference type="EMBL" id="QXFU01003210">
    <property type="protein sequence ID" value="KAE8977373.1"/>
    <property type="molecule type" value="Genomic_DNA"/>
</dbReference>
<evidence type="ECO:0000313" key="2">
    <source>
        <dbReference type="EMBL" id="KAE8978979.1"/>
    </source>
</evidence>
<reference evidence="3 4" key="1">
    <citation type="submission" date="2018-09" db="EMBL/GenBank/DDBJ databases">
        <title>Genomic investigation of the strawberry pathogen Phytophthora fragariae indicates pathogenicity is determined by transcriptional variation in three key races.</title>
        <authorList>
            <person name="Adams T.M."/>
            <person name="Armitage A.D."/>
            <person name="Sobczyk M.K."/>
            <person name="Bates H.J."/>
            <person name="Dunwell J.M."/>
            <person name="Nellist C.F."/>
            <person name="Harrison R.J."/>
        </authorList>
    </citation>
    <scope>NUCLEOTIDE SEQUENCE [LARGE SCALE GENOMIC DNA]</scope>
    <source>
        <strain evidence="2 3">SCRP249</strain>
        <strain evidence="1 4">SCRP324</strain>
    </source>
</reference>
<name>A0A6A3I7M8_9STRA</name>
<gene>
    <name evidence="2" type="ORF">PR001_g24689</name>
    <name evidence="1" type="ORF">PR002_g25037</name>
</gene>
<protein>
    <submittedName>
        <fullName evidence="2">Uncharacterized protein</fullName>
    </submittedName>
</protein>
<evidence type="ECO:0000313" key="4">
    <source>
        <dbReference type="Proteomes" id="UP000435112"/>
    </source>
</evidence>
<comment type="caution">
    <text evidence="2">The sequence shown here is derived from an EMBL/GenBank/DDBJ whole genome shotgun (WGS) entry which is preliminary data.</text>
</comment>
<proteinExistence type="predicted"/>
<dbReference type="EMBL" id="QXFV01003199">
    <property type="protein sequence ID" value="KAE8978979.1"/>
    <property type="molecule type" value="Genomic_DNA"/>
</dbReference>
<dbReference type="Proteomes" id="UP000435112">
    <property type="component" value="Unassembled WGS sequence"/>
</dbReference>
<organism evidence="2 3">
    <name type="scientific">Phytophthora rubi</name>
    <dbReference type="NCBI Taxonomy" id="129364"/>
    <lineage>
        <taxon>Eukaryota</taxon>
        <taxon>Sar</taxon>
        <taxon>Stramenopiles</taxon>
        <taxon>Oomycota</taxon>
        <taxon>Peronosporomycetes</taxon>
        <taxon>Peronosporales</taxon>
        <taxon>Peronosporaceae</taxon>
        <taxon>Phytophthora</taxon>
    </lineage>
</organism>
<evidence type="ECO:0000313" key="3">
    <source>
        <dbReference type="Proteomes" id="UP000429607"/>
    </source>
</evidence>
<evidence type="ECO:0000313" key="1">
    <source>
        <dbReference type="EMBL" id="KAE8977373.1"/>
    </source>
</evidence>
<dbReference type="AlphaFoldDB" id="A0A6A3I7M8"/>
<dbReference type="Proteomes" id="UP000429607">
    <property type="component" value="Unassembled WGS sequence"/>
</dbReference>
<sequence>MKCLRAVRKETTTHVGCGAWWFWSCFCLTLDPARGMITGVPPCTTWWAIYAFGSCRSLLISRVISLWPSSCVLYWVQVW</sequence>
<dbReference type="OrthoDB" id="10268180at2759"/>